<dbReference type="SUPFAM" id="SSF52821">
    <property type="entry name" value="Rhodanese/Cell cycle control phosphatase"/>
    <property type="match status" value="1"/>
</dbReference>
<evidence type="ECO:0000313" key="6">
    <source>
        <dbReference type="EMBL" id="RKP32846.1"/>
    </source>
</evidence>
<evidence type="ECO:0000259" key="4">
    <source>
        <dbReference type="PROSITE" id="PS50056"/>
    </source>
</evidence>
<dbReference type="SMART" id="SM00404">
    <property type="entry name" value="PTPc_motif"/>
    <property type="match status" value="1"/>
</dbReference>
<evidence type="ECO:0000313" key="7">
    <source>
        <dbReference type="Proteomes" id="UP000268321"/>
    </source>
</evidence>
<feature type="domain" description="Rhodanese" evidence="5">
    <location>
        <begin position="5"/>
        <end position="121"/>
    </location>
</feature>
<dbReference type="InterPro" id="IPR050348">
    <property type="entry name" value="Protein-Tyr_Phosphatase"/>
</dbReference>
<dbReference type="SMART" id="SM00194">
    <property type="entry name" value="PTPc"/>
    <property type="match status" value="1"/>
</dbReference>
<dbReference type="PANTHER" id="PTHR19134:SF561">
    <property type="entry name" value="PROTEIN TYROSINE PHOSPHATASE 36E, ISOFORM A"/>
    <property type="match status" value="1"/>
</dbReference>
<dbReference type="Gene3D" id="3.40.250.10">
    <property type="entry name" value="Rhodanese-like domain"/>
    <property type="match status" value="1"/>
</dbReference>
<evidence type="ECO:0000256" key="1">
    <source>
        <dbReference type="ARBA" id="ARBA00009649"/>
    </source>
</evidence>
<feature type="domain" description="Tyrosine specific protein phosphatases" evidence="4">
    <location>
        <begin position="439"/>
        <end position="527"/>
    </location>
</feature>
<comment type="similarity">
    <text evidence="1">Belongs to the protein-tyrosine phosphatase family. Non-receptor class subfamily.</text>
</comment>
<reference evidence="7" key="1">
    <citation type="journal article" date="2018" name="Nat. Microbiol.">
        <title>Leveraging single-cell genomics to expand the fungal tree of life.</title>
        <authorList>
            <person name="Ahrendt S.R."/>
            <person name="Quandt C.A."/>
            <person name="Ciobanu D."/>
            <person name="Clum A."/>
            <person name="Salamov A."/>
            <person name="Andreopoulos B."/>
            <person name="Cheng J.F."/>
            <person name="Woyke T."/>
            <person name="Pelin A."/>
            <person name="Henrissat B."/>
            <person name="Reynolds N.K."/>
            <person name="Benny G.L."/>
            <person name="Smith M.E."/>
            <person name="James T.Y."/>
            <person name="Grigoriev I.V."/>
        </authorList>
    </citation>
    <scope>NUCLEOTIDE SEQUENCE [LARGE SCALE GENOMIC DNA]</scope>
    <source>
        <strain evidence="7">Baker2002</strain>
    </source>
</reference>
<evidence type="ECO:0000259" key="5">
    <source>
        <dbReference type="PROSITE" id="PS50206"/>
    </source>
</evidence>
<name>A0A4P9ZI31_9ASCO</name>
<dbReference type="Pfam" id="PF00581">
    <property type="entry name" value="Rhodanese"/>
    <property type="match status" value="1"/>
</dbReference>
<dbReference type="EC" id="3.1.3.48" evidence="2"/>
<dbReference type="OrthoDB" id="6058203at2759"/>
<evidence type="ECO:0000259" key="3">
    <source>
        <dbReference type="PROSITE" id="PS50055"/>
    </source>
</evidence>
<proteinExistence type="inferred from homology"/>
<dbReference type="InterPro" id="IPR016130">
    <property type="entry name" value="Tyr_Pase_AS"/>
</dbReference>
<dbReference type="AlphaFoldDB" id="A0A4P9ZI31"/>
<dbReference type="PROSITE" id="PS00383">
    <property type="entry name" value="TYR_PHOSPHATASE_1"/>
    <property type="match status" value="1"/>
</dbReference>
<dbReference type="Proteomes" id="UP000268321">
    <property type="component" value="Unassembled WGS sequence"/>
</dbReference>
<dbReference type="PROSITE" id="PS50055">
    <property type="entry name" value="TYR_PHOSPHATASE_PTP"/>
    <property type="match status" value="1"/>
</dbReference>
<keyword evidence="7" id="KW-1185">Reference proteome</keyword>
<dbReference type="PROSITE" id="PS50206">
    <property type="entry name" value="RHODANESE_3"/>
    <property type="match status" value="1"/>
</dbReference>
<feature type="domain" description="Tyrosine-protein phosphatase" evidence="3">
    <location>
        <begin position="293"/>
        <end position="536"/>
    </location>
</feature>
<dbReference type="Gene3D" id="3.90.190.10">
    <property type="entry name" value="Protein tyrosine phosphatase superfamily"/>
    <property type="match status" value="1"/>
</dbReference>
<dbReference type="InterPro" id="IPR000387">
    <property type="entry name" value="Tyr_Pase_dom"/>
</dbReference>
<dbReference type="PROSITE" id="PS50056">
    <property type="entry name" value="TYR_PHOSPHATASE_2"/>
    <property type="match status" value="1"/>
</dbReference>
<dbReference type="InterPro" id="IPR003595">
    <property type="entry name" value="Tyr_Pase_cat"/>
</dbReference>
<dbReference type="InterPro" id="IPR001763">
    <property type="entry name" value="Rhodanese-like_dom"/>
</dbReference>
<dbReference type="PRINTS" id="PR00700">
    <property type="entry name" value="PRTYPHPHTASE"/>
</dbReference>
<dbReference type="InterPro" id="IPR000242">
    <property type="entry name" value="PTP_cat"/>
</dbReference>
<dbReference type="GO" id="GO:0004725">
    <property type="term" value="F:protein tyrosine phosphatase activity"/>
    <property type="evidence" value="ECO:0007669"/>
    <property type="project" value="UniProtKB-EC"/>
</dbReference>
<organism evidence="6 7">
    <name type="scientific">Metschnikowia bicuspidata</name>
    <dbReference type="NCBI Taxonomy" id="27322"/>
    <lineage>
        <taxon>Eukaryota</taxon>
        <taxon>Fungi</taxon>
        <taxon>Dikarya</taxon>
        <taxon>Ascomycota</taxon>
        <taxon>Saccharomycotina</taxon>
        <taxon>Pichiomycetes</taxon>
        <taxon>Metschnikowiaceae</taxon>
        <taxon>Metschnikowia</taxon>
    </lineage>
</organism>
<dbReference type="CDD" id="cd18533">
    <property type="entry name" value="PTP_fungal"/>
    <property type="match status" value="1"/>
</dbReference>
<protein>
    <recommendedName>
        <fullName evidence="2">protein-tyrosine-phosphatase</fullName>
        <ecNumber evidence="2">3.1.3.48</ecNumber>
    </recommendedName>
</protein>
<sequence length="541" mass="62087">MQFLSPKDSMIVDVRPFNAYSTLRVKNAINICLPSTLLKRSSFDLPHVVNHSTPSQPLKEALVEKDRHFNILIYDQSSENSRISMQLYHTAMKFYEGSNFTVAYLDGGFQAVSDLMKDSTLHLPLRSTLPESSALPKQDKLPELHNSGDRTPFLVGFTLPSATDPELKLLNSIKRSVPCIDTRTKYVHNFKFPKNFELKKDKLPGWLLFLSKSYGKQNCSQLIVDHLSERFSRLEASEQVRLSQVINNTEGSIPYSCCVSLHESSGYGTPLELCPCCDDITYTISKGVEYGYKNRYKNIWPYEHSRVHLKQSPSCRETGRDDYFNANYISFHEHSDNKYIATQNPLESTNEDFWIAVWYNGVQAIVCLDNSSVFLVDKYYERNNEFASLSTHIKLVTEHAGYTLRQITIKKNSQERTLYHFAYKDWPDFGTPEDLHTVIDMMKLKNKVLALNAQGTSENSWELLVHCSAGCGRTGCFITLDMVSDLLARGSAQKRLNPWGNEDLIYKSVQFQRQQRISMVQNLGQFIFCYESVLNYIFENL</sequence>
<evidence type="ECO:0000256" key="2">
    <source>
        <dbReference type="ARBA" id="ARBA00013064"/>
    </source>
</evidence>
<dbReference type="PANTHER" id="PTHR19134">
    <property type="entry name" value="RECEPTOR-TYPE TYROSINE-PROTEIN PHOSPHATASE"/>
    <property type="match status" value="1"/>
</dbReference>
<gene>
    <name evidence="6" type="ORF">METBISCDRAFT_21109</name>
</gene>
<dbReference type="InterPro" id="IPR036873">
    <property type="entry name" value="Rhodanese-like_dom_sf"/>
</dbReference>
<accession>A0A4P9ZI31</accession>
<dbReference type="EMBL" id="ML004429">
    <property type="protein sequence ID" value="RKP32846.1"/>
    <property type="molecule type" value="Genomic_DNA"/>
</dbReference>
<dbReference type="Pfam" id="PF00102">
    <property type="entry name" value="Y_phosphatase"/>
    <property type="match status" value="1"/>
</dbReference>
<dbReference type="InterPro" id="IPR029021">
    <property type="entry name" value="Prot-tyrosine_phosphatase-like"/>
</dbReference>
<dbReference type="SUPFAM" id="SSF52799">
    <property type="entry name" value="(Phosphotyrosine protein) phosphatases II"/>
    <property type="match status" value="1"/>
</dbReference>